<feature type="compositionally biased region" description="Basic residues" evidence="1">
    <location>
        <begin position="316"/>
        <end position="325"/>
    </location>
</feature>
<keyword evidence="4" id="KW-1185">Reference proteome</keyword>
<gene>
    <name evidence="3" type="ORF">TWF696_005932</name>
</gene>
<sequence length="358" mass="38175">MLGYSFSLAALLLAALTSDSADGFAVPLHDDKNSSLSLNITTDASDTARNETALNISIAALARRTKFDLKKAKMTKRADGSTINPALLHIPIYIGASAFYKYWRSMAMRCDMWSDEDVLEGGSWVVDMDPGPPAGMTWPDLGVIDLDEARALIRSKRERCESCECDENGTPRPASVTIAGHSNCPDLVTVAECIFIYGCMCTAELASHPSESGRRGRIPPGATNEEIQKGIDRIPGWLQALNPNWSFRFLGRTFTWSKAVGAAIATTAKQAVEGVAEPYYLEGPSTSKEDWGWLAGLGSTAFKRIANAVAPGQLRAGRRGGHRLIPRSDSPHPGAGETVGEVTPGSGTDAPGGGDTTS</sequence>
<evidence type="ECO:0000256" key="2">
    <source>
        <dbReference type="SAM" id="SignalP"/>
    </source>
</evidence>
<evidence type="ECO:0000256" key="1">
    <source>
        <dbReference type="SAM" id="MobiDB-lite"/>
    </source>
</evidence>
<organism evidence="3 4">
    <name type="scientific">Orbilia brochopaga</name>
    <dbReference type="NCBI Taxonomy" id="3140254"/>
    <lineage>
        <taxon>Eukaryota</taxon>
        <taxon>Fungi</taxon>
        <taxon>Dikarya</taxon>
        <taxon>Ascomycota</taxon>
        <taxon>Pezizomycotina</taxon>
        <taxon>Orbiliomycetes</taxon>
        <taxon>Orbiliales</taxon>
        <taxon>Orbiliaceae</taxon>
        <taxon>Orbilia</taxon>
    </lineage>
</organism>
<evidence type="ECO:0000313" key="3">
    <source>
        <dbReference type="EMBL" id="KAK6349652.1"/>
    </source>
</evidence>
<feature type="signal peptide" evidence="2">
    <location>
        <begin position="1"/>
        <end position="23"/>
    </location>
</feature>
<dbReference type="EMBL" id="JAVHNQ010000004">
    <property type="protein sequence ID" value="KAK6349652.1"/>
    <property type="molecule type" value="Genomic_DNA"/>
</dbReference>
<keyword evidence="2" id="KW-0732">Signal</keyword>
<dbReference type="AlphaFoldDB" id="A0AAV9UW11"/>
<protein>
    <submittedName>
        <fullName evidence="3">Uncharacterized protein</fullName>
    </submittedName>
</protein>
<feature type="region of interest" description="Disordered" evidence="1">
    <location>
        <begin position="316"/>
        <end position="358"/>
    </location>
</feature>
<proteinExistence type="predicted"/>
<accession>A0AAV9UW11</accession>
<dbReference type="Proteomes" id="UP001375240">
    <property type="component" value="Unassembled WGS sequence"/>
</dbReference>
<name>A0AAV9UW11_9PEZI</name>
<evidence type="ECO:0000313" key="4">
    <source>
        <dbReference type="Proteomes" id="UP001375240"/>
    </source>
</evidence>
<reference evidence="3 4" key="1">
    <citation type="submission" date="2019-10" db="EMBL/GenBank/DDBJ databases">
        <authorList>
            <person name="Palmer J.M."/>
        </authorList>
    </citation>
    <scope>NUCLEOTIDE SEQUENCE [LARGE SCALE GENOMIC DNA]</scope>
    <source>
        <strain evidence="3 4">TWF696</strain>
    </source>
</reference>
<comment type="caution">
    <text evidence="3">The sequence shown here is derived from an EMBL/GenBank/DDBJ whole genome shotgun (WGS) entry which is preliminary data.</text>
</comment>
<feature type="chain" id="PRO_5044001562" evidence="2">
    <location>
        <begin position="24"/>
        <end position="358"/>
    </location>
</feature>